<comment type="similarity">
    <text evidence="1 3">Belongs to the type-B carboxylesterase/lipase family.</text>
</comment>
<evidence type="ECO:0000313" key="6">
    <source>
        <dbReference type="Proteomes" id="UP001187221"/>
    </source>
</evidence>
<keyword evidence="2 3" id="KW-0378">Hydrolase</keyword>
<evidence type="ECO:0000313" key="5">
    <source>
        <dbReference type="EMBL" id="GMM61018.1"/>
    </source>
</evidence>
<protein>
    <recommendedName>
        <fullName evidence="3">Carboxylic ester hydrolase</fullName>
        <ecNumber evidence="3">3.1.1.-</ecNumber>
    </recommendedName>
</protein>
<dbReference type="InterPro" id="IPR019826">
    <property type="entry name" value="Carboxylesterase_B_AS"/>
</dbReference>
<dbReference type="EC" id="3.1.1.-" evidence="3"/>
<evidence type="ECO:0000256" key="3">
    <source>
        <dbReference type="RuleBase" id="RU361235"/>
    </source>
</evidence>
<name>A0ABQ6P706_9SPHN</name>
<dbReference type="InterPro" id="IPR029058">
    <property type="entry name" value="AB_hydrolase_fold"/>
</dbReference>
<dbReference type="Gene3D" id="3.40.50.1820">
    <property type="entry name" value="alpha/beta hydrolase"/>
    <property type="match status" value="1"/>
</dbReference>
<dbReference type="PANTHER" id="PTHR43142:SF1">
    <property type="entry name" value="CARBOXYLIC ESTER HYDROLASE"/>
    <property type="match status" value="1"/>
</dbReference>
<dbReference type="InterPro" id="IPR006311">
    <property type="entry name" value="TAT_signal"/>
</dbReference>
<proteinExistence type="inferred from homology"/>
<dbReference type="Pfam" id="PF00135">
    <property type="entry name" value="COesterase"/>
    <property type="match status" value="1"/>
</dbReference>
<comment type="caution">
    <text evidence="5">The sequence shown here is derived from an EMBL/GenBank/DDBJ whole genome shotgun (WGS) entry which is preliminary data.</text>
</comment>
<feature type="domain" description="Carboxylesterase type B" evidence="4">
    <location>
        <begin position="33"/>
        <end position="489"/>
    </location>
</feature>
<organism evidence="5 6">
    <name type="scientific">Novosphingobium pituita</name>
    <dbReference type="NCBI Taxonomy" id="3056842"/>
    <lineage>
        <taxon>Bacteria</taxon>
        <taxon>Pseudomonadati</taxon>
        <taxon>Pseudomonadota</taxon>
        <taxon>Alphaproteobacteria</taxon>
        <taxon>Sphingomonadales</taxon>
        <taxon>Sphingomonadaceae</taxon>
        <taxon>Novosphingobium</taxon>
    </lineage>
</organism>
<dbReference type="RefSeq" id="WP_317974742.1">
    <property type="nucleotide sequence ID" value="NZ_BTFW01000001.1"/>
</dbReference>
<dbReference type="PROSITE" id="PS00122">
    <property type="entry name" value="CARBOXYLESTERASE_B_1"/>
    <property type="match status" value="1"/>
</dbReference>
<dbReference type="InterPro" id="IPR002018">
    <property type="entry name" value="CarbesteraseB"/>
</dbReference>
<evidence type="ECO:0000256" key="2">
    <source>
        <dbReference type="ARBA" id="ARBA00022801"/>
    </source>
</evidence>
<dbReference type="PROSITE" id="PS51318">
    <property type="entry name" value="TAT"/>
    <property type="match status" value="1"/>
</dbReference>
<dbReference type="EMBL" id="BTFW01000001">
    <property type="protein sequence ID" value="GMM61018.1"/>
    <property type="molecule type" value="Genomic_DNA"/>
</dbReference>
<dbReference type="PANTHER" id="PTHR43142">
    <property type="entry name" value="CARBOXYLIC ESTER HYDROLASE"/>
    <property type="match status" value="1"/>
</dbReference>
<evidence type="ECO:0000256" key="1">
    <source>
        <dbReference type="ARBA" id="ARBA00005964"/>
    </source>
</evidence>
<reference evidence="5 6" key="1">
    <citation type="submission" date="2023-06" db="EMBL/GenBank/DDBJ databases">
        <title>Draft genome sequence of Novosphingobium sp. strain IK01.</title>
        <authorList>
            <person name="Hatamoto M."/>
            <person name="Ikarashi T."/>
            <person name="Yamaguchi T."/>
        </authorList>
    </citation>
    <scope>NUCLEOTIDE SEQUENCE [LARGE SCALE GENOMIC DNA]</scope>
    <source>
        <strain evidence="5 6">IK01</strain>
    </source>
</reference>
<gene>
    <name evidence="5" type="ORF">NUTIK01_17950</name>
</gene>
<sequence length="526" mass="55913">MLPRRAVLGGLVAGGLGAALAPFDPAFARDMLRVRVRQGLLRGRMEGGVRVFTGIPYGHAARFGRPVPARDWADERDATQPARAAPQPQDAGAVQAEDCLQLNVWAPAAPPPPHTRYPVLVYIHGGSNETGWSGAAMTAGDRFAAHGVVCVTLNYRLGALGFLELGGILGPAYAGSGNNALRDIILGLQWVRDNIAAFGGNPHAVTVAGESAGGKNVGTLLGLPAADGLYARAMVFSGGAQTINLPGDAQTFAEAVTRRLGGRERLLVAPFPAIVAAQAAVRRAWPRGLPFRPTLDGRFMPMVPLFRVARGQAPRVPLLIGSNADESRLFLTETQAARPLNSQSVANETMARMAALDQAYARAFPDLSGAERHWKLLTAEEYMMPGLRLARTHAAHGNPVWRYRMDLPAPGGPNKGSTPHVLDVPLTFDHVTLPIAGQMFGFSAAQQPMADAWHGAVLAFVRGGAPGSPGLPLWPRFEPSNHATMVVDRVSMVVDDPDSAERMLWGEPALVPLPQQIARSGNRLLG</sequence>
<dbReference type="Proteomes" id="UP001187221">
    <property type="component" value="Unassembled WGS sequence"/>
</dbReference>
<keyword evidence="6" id="KW-1185">Reference proteome</keyword>
<evidence type="ECO:0000259" key="4">
    <source>
        <dbReference type="Pfam" id="PF00135"/>
    </source>
</evidence>
<dbReference type="SUPFAM" id="SSF53474">
    <property type="entry name" value="alpha/beta-Hydrolases"/>
    <property type="match status" value="1"/>
</dbReference>
<accession>A0ABQ6P706</accession>